<accession>A0A7W7QWD1</accession>
<name>A0A7W7QWD1_9ACTN</name>
<evidence type="ECO:0000256" key="1">
    <source>
        <dbReference type="SAM" id="MobiDB-lite"/>
    </source>
</evidence>
<proteinExistence type="predicted"/>
<dbReference type="AlphaFoldDB" id="A0A7W7QWD1"/>
<comment type="caution">
    <text evidence="2">The sequence shown here is derived from an EMBL/GenBank/DDBJ whole genome shotgun (WGS) entry which is preliminary data.</text>
</comment>
<evidence type="ECO:0000313" key="3">
    <source>
        <dbReference type="Proteomes" id="UP000552644"/>
    </source>
</evidence>
<organism evidence="2 3">
    <name type="scientific">Streptosporangium saharense</name>
    <dbReference type="NCBI Taxonomy" id="1706840"/>
    <lineage>
        <taxon>Bacteria</taxon>
        <taxon>Bacillati</taxon>
        <taxon>Actinomycetota</taxon>
        <taxon>Actinomycetes</taxon>
        <taxon>Streptosporangiales</taxon>
        <taxon>Streptosporangiaceae</taxon>
        <taxon>Streptosporangium</taxon>
    </lineage>
</organism>
<feature type="region of interest" description="Disordered" evidence="1">
    <location>
        <begin position="81"/>
        <end position="102"/>
    </location>
</feature>
<dbReference type="RefSeq" id="WP_221461856.1">
    <property type="nucleotide sequence ID" value="NZ_JACHJP010000021.1"/>
</dbReference>
<gene>
    <name evidence="2" type="ORF">FHS44_008110</name>
</gene>
<reference evidence="2 3" key="1">
    <citation type="submission" date="2020-08" db="EMBL/GenBank/DDBJ databases">
        <title>Genomic Encyclopedia of Type Strains, Phase III (KMG-III): the genomes of soil and plant-associated and newly described type strains.</title>
        <authorList>
            <person name="Whitman W."/>
        </authorList>
    </citation>
    <scope>NUCLEOTIDE SEQUENCE [LARGE SCALE GENOMIC DNA]</scope>
    <source>
        <strain evidence="2 3">CECT 8840</strain>
    </source>
</reference>
<keyword evidence="3" id="KW-1185">Reference proteome</keyword>
<dbReference type="EMBL" id="JACHJP010000021">
    <property type="protein sequence ID" value="MBB4920957.1"/>
    <property type="molecule type" value="Genomic_DNA"/>
</dbReference>
<dbReference type="Proteomes" id="UP000552644">
    <property type="component" value="Unassembled WGS sequence"/>
</dbReference>
<protein>
    <submittedName>
        <fullName evidence="2">Uncharacterized protein</fullName>
    </submittedName>
</protein>
<evidence type="ECO:0000313" key="2">
    <source>
        <dbReference type="EMBL" id="MBB4920957.1"/>
    </source>
</evidence>
<sequence length="131" mass="15084">MIWALVALAAMFFLGVLVREALWQRRYRRRAAAQALAEAEQILQWEAEGHQYRPYRMTWIVENPRSIYSRSTPGYWPQIQAAAERDSRGSHPGMPPSPRPCYRVEVVDPAPAGVREWIWEHGQLLTPGGRS</sequence>